<dbReference type="Proteomes" id="UP001642464">
    <property type="component" value="Unassembled WGS sequence"/>
</dbReference>
<name>A0ABP0LXS7_9DINO</name>
<gene>
    <name evidence="2" type="ORF">SCF082_LOCUS25077</name>
</gene>
<proteinExistence type="predicted"/>
<protein>
    <submittedName>
        <fullName evidence="2">NmrA-like family domain-containing protein 1</fullName>
    </submittedName>
</protein>
<accession>A0ABP0LXS7</accession>
<organism evidence="2 3">
    <name type="scientific">Durusdinium trenchii</name>
    <dbReference type="NCBI Taxonomy" id="1381693"/>
    <lineage>
        <taxon>Eukaryota</taxon>
        <taxon>Sar</taxon>
        <taxon>Alveolata</taxon>
        <taxon>Dinophyceae</taxon>
        <taxon>Suessiales</taxon>
        <taxon>Symbiodiniaceae</taxon>
        <taxon>Durusdinium</taxon>
    </lineage>
</organism>
<evidence type="ECO:0000256" key="1">
    <source>
        <dbReference type="SAM" id="MobiDB-lite"/>
    </source>
</evidence>
<evidence type="ECO:0000313" key="3">
    <source>
        <dbReference type="Proteomes" id="UP001642464"/>
    </source>
</evidence>
<comment type="caution">
    <text evidence="2">The sequence shown here is derived from an EMBL/GenBank/DDBJ whole genome shotgun (WGS) entry which is preliminary data.</text>
</comment>
<evidence type="ECO:0000313" key="2">
    <source>
        <dbReference type="EMBL" id="CAK9044038.1"/>
    </source>
</evidence>
<feature type="region of interest" description="Disordered" evidence="1">
    <location>
        <begin position="155"/>
        <end position="191"/>
    </location>
</feature>
<keyword evidence="3" id="KW-1185">Reference proteome</keyword>
<reference evidence="2 3" key="1">
    <citation type="submission" date="2024-02" db="EMBL/GenBank/DDBJ databases">
        <authorList>
            <person name="Chen Y."/>
            <person name="Shah S."/>
            <person name="Dougan E. K."/>
            <person name="Thang M."/>
            <person name="Chan C."/>
        </authorList>
    </citation>
    <scope>NUCLEOTIDE SEQUENCE [LARGE SCALE GENOMIC DNA]</scope>
</reference>
<dbReference type="EMBL" id="CAXAMM010018724">
    <property type="protein sequence ID" value="CAK9044038.1"/>
    <property type="molecule type" value="Genomic_DNA"/>
</dbReference>
<feature type="non-terminal residue" evidence="2">
    <location>
        <position position="1"/>
    </location>
</feature>
<sequence>KRRGGSPTSASATVTSSAEIKEIDISTLPEQLQQMLQNLDVSNVAEIDVSEIMSKLAGNLAKMKPKVPEKARPEPKREPTRESYEYVKLVNGAPGCPVGSEILTFEECRDAILSLGQKPDPYWTNSFEGLPRHCSLRDRPGEVVGLERMHFNTANRGTGRDDLAPICRKQGGQPVKEETSSSKSNSRTGVVRDNSHVIQELNGKTQRRLLAKEKVFYLVYMKQGGLTYTDESMLLDIKDHFQQRLEERGISLDYLWLDVGVERQIRALLDPPTLPSAMLLQGGNQPKFMLAHHREEDEEALAVRDEEIRLLLNTLLGDETRFQRLHAKKLETSWAKKT</sequence>